<gene>
    <name evidence="3" type="ORF">FALBO_9764</name>
</gene>
<keyword evidence="2" id="KW-0472">Membrane</keyword>
<evidence type="ECO:0000256" key="2">
    <source>
        <dbReference type="SAM" id="Phobius"/>
    </source>
</evidence>
<dbReference type="EMBL" id="JAADYS010001358">
    <property type="protein sequence ID" value="KAF4463419.1"/>
    <property type="molecule type" value="Genomic_DNA"/>
</dbReference>
<feature type="compositionally biased region" description="Polar residues" evidence="1">
    <location>
        <begin position="139"/>
        <end position="149"/>
    </location>
</feature>
<feature type="transmembrane region" description="Helical" evidence="2">
    <location>
        <begin position="114"/>
        <end position="133"/>
    </location>
</feature>
<organism evidence="3 4">
    <name type="scientific">Fusarium albosuccineum</name>
    <dbReference type="NCBI Taxonomy" id="1237068"/>
    <lineage>
        <taxon>Eukaryota</taxon>
        <taxon>Fungi</taxon>
        <taxon>Dikarya</taxon>
        <taxon>Ascomycota</taxon>
        <taxon>Pezizomycotina</taxon>
        <taxon>Sordariomycetes</taxon>
        <taxon>Hypocreomycetidae</taxon>
        <taxon>Hypocreales</taxon>
        <taxon>Nectriaceae</taxon>
        <taxon>Fusarium</taxon>
        <taxon>Fusarium decemcellulare species complex</taxon>
    </lineage>
</organism>
<name>A0A8H4L979_9HYPO</name>
<reference evidence="3 4" key="1">
    <citation type="submission" date="2020-01" db="EMBL/GenBank/DDBJ databases">
        <title>Identification and distribution of gene clusters putatively required for synthesis of sphingolipid metabolism inhibitors in phylogenetically diverse species of the filamentous fungus Fusarium.</title>
        <authorList>
            <person name="Kim H.-S."/>
            <person name="Busman M."/>
            <person name="Brown D.W."/>
            <person name="Divon H."/>
            <person name="Uhlig S."/>
            <person name="Proctor R.H."/>
        </authorList>
    </citation>
    <scope>NUCLEOTIDE SEQUENCE [LARGE SCALE GENOMIC DNA]</scope>
    <source>
        <strain evidence="3 4">NRRL 20459</strain>
    </source>
</reference>
<evidence type="ECO:0000256" key="1">
    <source>
        <dbReference type="SAM" id="MobiDB-lite"/>
    </source>
</evidence>
<feature type="region of interest" description="Disordered" evidence="1">
    <location>
        <begin position="139"/>
        <end position="185"/>
    </location>
</feature>
<protein>
    <submittedName>
        <fullName evidence="3">Uncharacterized protein</fullName>
    </submittedName>
</protein>
<feature type="transmembrane region" description="Helical" evidence="2">
    <location>
        <begin position="16"/>
        <end position="38"/>
    </location>
</feature>
<accession>A0A8H4L979</accession>
<dbReference type="AlphaFoldDB" id="A0A8H4L979"/>
<keyword evidence="2" id="KW-0812">Transmembrane</keyword>
<sequence>MSFRKVFSTTSFTGPWYLWTVGLLTLELTTLLVCLSTLRQPVLSTLSPLPLVTAQAMLVSAAAWPYYTGRKSDDGLMKAQRMVNDSTQLFFSFLASNLIMVFATSISITTSATGILDVPVFTHILLYLTVLTASRSRTMSIPASSTPNSREAREARLRRRSTQDSAGPLCSSPTSSGPHCGSDAVADTDFQPGHNVELGSHHVVAQEVV</sequence>
<evidence type="ECO:0000313" key="3">
    <source>
        <dbReference type="EMBL" id="KAF4463419.1"/>
    </source>
</evidence>
<feature type="transmembrane region" description="Helical" evidence="2">
    <location>
        <begin position="89"/>
        <end position="108"/>
    </location>
</feature>
<keyword evidence="4" id="KW-1185">Reference proteome</keyword>
<comment type="caution">
    <text evidence="3">The sequence shown here is derived from an EMBL/GenBank/DDBJ whole genome shotgun (WGS) entry which is preliminary data.</text>
</comment>
<proteinExistence type="predicted"/>
<evidence type="ECO:0000313" key="4">
    <source>
        <dbReference type="Proteomes" id="UP000554235"/>
    </source>
</evidence>
<dbReference type="Proteomes" id="UP000554235">
    <property type="component" value="Unassembled WGS sequence"/>
</dbReference>
<feature type="transmembrane region" description="Helical" evidence="2">
    <location>
        <begin position="50"/>
        <end position="68"/>
    </location>
</feature>
<keyword evidence="2" id="KW-1133">Transmembrane helix</keyword>